<feature type="domain" description="Glycosyl hydrolase family 32 N-terminal" evidence="6">
    <location>
        <begin position="44"/>
        <end position="354"/>
    </location>
</feature>
<dbReference type="InterPro" id="IPR013148">
    <property type="entry name" value="Glyco_hydro_32_N"/>
</dbReference>
<dbReference type="SUPFAM" id="SSF75005">
    <property type="entry name" value="Arabinanase/levansucrase/invertase"/>
    <property type="match status" value="1"/>
</dbReference>
<dbReference type="PANTHER" id="PTHR42800">
    <property type="entry name" value="EXOINULINASE INUD (AFU_ORTHOLOGUE AFUA_5G00480)"/>
    <property type="match status" value="1"/>
</dbReference>
<feature type="signal peptide" evidence="5">
    <location>
        <begin position="1"/>
        <end position="24"/>
    </location>
</feature>
<evidence type="ECO:0000256" key="2">
    <source>
        <dbReference type="ARBA" id="ARBA00022801"/>
    </source>
</evidence>
<accession>A0A1H3NB09</accession>
<feature type="domain" description="Glycosyl hydrolase family 32 C-terminal" evidence="7">
    <location>
        <begin position="387"/>
        <end position="496"/>
    </location>
</feature>
<gene>
    <name evidence="8" type="ORF">SAMN05444412_103153</name>
</gene>
<dbReference type="CDD" id="cd18622">
    <property type="entry name" value="GH32_Inu-like"/>
    <property type="match status" value="1"/>
</dbReference>
<evidence type="ECO:0000256" key="4">
    <source>
        <dbReference type="RuleBase" id="RU362110"/>
    </source>
</evidence>
<dbReference type="Gene3D" id="2.115.10.20">
    <property type="entry name" value="Glycosyl hydrolase domain, family 43"/>
    <property type="match status" value="1"/>
</dbReference>
<keyword evidence="9" id="KW-1185">Reference proteome</keyword>
<dbReference type="Proteomes" id="UP000199663">
    <property type="component" value="Unassembled WGS sequence"/>
</dbReference>
<proteinExistence type="inferred from homology"/>
<keyword evidence="5" id="KW-0732">Signal</keyword>
<dbReference type="InterPro" id="IPR001362">
    <property type="entry name" value="Glyco_hydro_32"/>
</dbReference>
<reference evidence="8 9" key="1">
    <citation type="submission" date="2016-10" db="EMBL/GenBank/DDBJ databases">
        <authorList>
            <person name="Varghese N."/>
            <person name="Submissions S."/>
        </authorList>
    </citation>
    <scope>NUCLEOTIDE SEQUENCE [LARGE SCALE GENOMIC DNA]</scope>
    <source>
        <strain evidence="8 9">DSM 17997</strain>
    </source>
</reference>
<dbReference type="InterPro" id="IPR013320">
    <property type="entry name" value="ConA-like_dom_sf"/>
</dbReference>
<dbReference type="EMBL" id="FNQC01000003">
    <property type="protein sequence ID" value="SDY85389.1"/>
    <property type="molecule type" value="Genomic_DNA"/>
</dbReference>
<dbReference type="SMART" id="SM00640">
    <property type="entry name" value="Glyco_32"/>
    <property type="match status" value="1"/>
</dbReference>
<dbReference type="InterPro" id="IPR013189">
    <property type="entry name" value="Glyco_hydro_32_C"/>
</dbReference>
<evidence type="ECO:0000259" key="6">
    <source>
        <dbReference type="Pfam" id="PF00251"/>
    </source>
</evidence>
<dbReference type="PROSITE" id="PS00609">
    <property type="entry name" value="GLYCOSYL_HYDROL_F32"/>
    <property type="match status" value="1"/>
</dbReference>
<dbReference type="SUPFAM" id="SSF49899">
    <property type="entry name" value="Concanavalin A-like lectins/glucanases"/>
    <property type="match status" value="1"/>
</dbReference>
<comment type="similarity">
    <text evidence="1 4">Belongs to the glycosyl hydrolase 32 family.</text>
</comment>
<evidence type="ECO:0000256" key="3">
    <source>
        <dbReference type="ARBA" id="ARBA00023295"/>
    </source>
</evidence>
<dbReference type="PROSITE" id="PS51257">
    <property type="entry name" value="PROKAR_LIPOPROTEIN"/>
    <property type="match status" value="1"/>
</dbReference>
<evidence type="ECO:0000313" key="8">
    <source>
        <dbReference type="EMBL" id="SDY85389.1"/>
    </source>
</evidence>
<dbReference type="PANTHER" id="PTHR42800:SF1">
    <property type="entry name" value="EXOINULINASE INUD (AFU_ORTHOLOGUE AFUA_5G00480)"/>
    <property type="match status" value="1"/>
</dbReference>
<dbReference type="RefSeq" id="WP_019597094.1">
    <property type="nucleotide sequence ID" value="NZ_FNQC01000003.1"/>
</dbReference>
<evidence type="ECO:0000256" key="1">
    <source>
        <dbReference type="ARBA" id="ARBA00009902"/>
    </source>
</evidence>
<feature type="chain" id="PRO_5046769273" evidence="5">
    <location>
        <begin position="25"/>
        <end position="502"/>
    </location>
</feature>
<dbReference type="Gene3D" id="2.60.120.560">
    <property type="entry name" value="Exo-inulinase, domain 1"/>
    <property type="match status" value="1"/>
</dbReference>
<keyword evidence="2 4" id="KW-0378">Hydrolase</keyword>
<dbReference type="InterPro" id="IPR018053">
    <property type="entry name" value="Glyco_hydro_32_AS"/>
</dbReference>
<sequence length="502" mass="56826">MIKHFTNILTLVCLVLVLSCNQQGSQLVNENTKEFNEAYRPQFHFSPPSQWMNDPNGMVYLDGEYHLFYQYYPDSTIWGPMHWGHAISEDMVHWEHMPVALFPDEFGYIFSGSAVVDHNNTSGLGTSENPAMVAIYTYHDPEGEKAKRDDYQTQGIAYSTDRGRTWTKHENNPILKNPGIKDFRDPKVSWVESNDGTGQWIMALAVLDRISFYSSPNLIDWAHESDFNPSWGAYGGVWECPDLFPLTTADGEVKWVLFVSINPGGPNGGSATQYFIGDFDGSNFNVESNEVKWLDYGADNYAGVTWSNIPKADGRKLMIGWMSNWLYANVVPTENWRSAMTVPRSLELIKKGNDFLVASKPIKELEKLRSSTETVKGENIALREELVELELIPKANDFSIEFSNAANEKVLISKKGDVLTFDRSQSGKMDFSGDFGKIHQAPIANEKIQSIRIFLDRSSLEIFVNGGELVLTEILFPNSPYNKVTLIGFENESKLHYLKSIW</sequence>
<comment type="caution">
    <text evidence="8">The sequence shown here is derived from an EMBL/GenBank/DDBJ whole genome shotgun (WGS) entry which is preliminary data.</text>
</comment>
<name>A0A1H3NB09_9BACT</name>
<dbReference type="InterPro" id="IPR023296">
    <property type="entry name" value="Glyco_hydro_beta-prop_sf"/>
</dbReference>
<dbReference type="Pfam" id="PF08244">
    <property type="entry name" value="Glyco_hydro_32C"/>
    <property type="match status" value="1"/>
</dbReference>
<keyword evidence="3 4" id="KW-0326">Glycosidase</keyword>
<dbReference type="Pfam" id="PF00251">
    <property type="entry name" value="Glyco_hydro_32N"/>
    <property type="match status" value="1"/>
</dbReference>
<protein>
    <submittedName>
        <fullName evidence="8">Fructan beta-fructosidase</fullName>
    </submittedName>
</protein>
<evidence type="ECO:0000259" key="7">
    <source>
        <dbReference type="Pfam" id="PF08244"/>
    </source>
</evidence>
<organism evidence="8 9">
    <name type="scientific">Rhodonellum ikkaensis</name>
    <dbReference type="NCBI Taxonomy" id="336829"/>
    <lineage>
        <taxon>Bacteria</taxon>
        <taxon>Pseudomonadati</taxon>
        <taxon>Bacteroidota</taxon>
        <taxon>Cytophagia</taxon>
        <taxon>Cytophagales</taxon>
        <taxon>Cytophagaceae</taxon>
        <taxon>Rhodonellum</taxon>
    </lineage>
</organism>
<evidence type="ECO:0000256" key="5">
    <source>
        <dbReference type="SAM" id="SignalP"/>
    </source>
</evidence>
<evidence type="ECO:0000313" key="9">
    <source>
        <dbReference type="Proteomes" id="UP000199663"/>
    </source>
</evidence>